<reference evidence="1" key="2">
    <citation type="submission" date="2025-09" db="UniProtKB">
        <authorList>
            <consortium name="Ensembl"/>
        </authorList>
    </citation>
    <scope>IDENTIFICATION</scope>
</reference>
<dbReference type="InterPro" id="IPR009079">
    <property type="entry name" value="4_helix_cytokine-like_core"/>
</dbReference>
<proteinExistence type="predicted"/>
<organism evidence="1 2">
    <name type="scientific">Cyanoderma ruficeps</name>
    <name type="common">rufous-capped babbler</name>
    <dbReference type="NCBI Taxonomy" id="181631"/>
    <lineage>
        <taxon>Eukaryota</taxon>
        <taxon>Metazoa</taxon>
        <taxon>Chordata</taxon>
        <taxon>Craniata</taxon>
        <taxon>Vertebrata</taxon>
        <taxon>Euteleostomi</taxon>
        <taxon>Archelosauria</taxon>
        <taxon>Archosauria</taxon>
        <taxon>Dinosauria</taxon>
        <taxon>Saurischia</taxon>
        <taxon>Theropoda</taxon>
        <taxon>Coelurosauria</taxon>
        <taxon>Aves</taxon>
        <taxon>Neognathae</taxon>
        <taxon>Neoaves</taxon>
        <taxon>Telluraves</taxon>
        <taxon>Australaves</taxon>
        <taxon>Passeriformes</taxon>
        <taxon>Sylvioidea</taxon>
        <taxon>Timaliidae</taxon>
        <taxon>Cyanoderma</taxon>
    </lineage>
</organism>
<accession>A0A8C3XHS2</accession>
<evidence type="ECO:0000313" key="2">
    <source>
        <dbReference type="Proteomes" id="UP000694396"/>
    </source>
</evidence>
<reference evidence="1" key="1">
    <citation type="submission" date="2025-08" db="UniProtKB">
        <authorList>
            <consortium name="Ensembl"/>
        </authorList>
    </citation>
    <scope>IDENTIFICATION</scope>
</reference>
<evidence type="ECO:0000313" key="1">
    <source>
        <dbReference type="Ensembl" id="ENSCRFP00000020771.1"/>
    </source>
</evidence>
<dbReference type="AlphaFoldDB" id="A0A8C3XHS2"/>
<dbReference type="Ensembl" id="ENSCRFT00000021468.1">
    <property type="protein sequence ID" value="ENSCRFP00000020771.1"/>
    <property type="gene ID" value="ENSCRFG00000015458.1"/>
</dbReference>
<keyword evidence="2" id="KW-1185">Reference proteome</keyword>
<sequence length="177" mass="19307">MGLLRAPNEGKLFPGAFVISVAPLPAQTSFARREPAGSSFTGSHIHTCSRSTMPHHGVLTAVPHCHSFCQGLIPHHQERDGSRARSAGIKLGSFREALGKNNTEILCKAATIAREGQSCHRDLEGVYLNLLGLVWRRAEQKRPCPVAAGSTTSLKNFLKELHQLQRLQTMENLVPLA</sequence>
<dbReference type="SUPFAM" id="SSF47266">
    <property type="entry name" value="4-helical cytokines"/>
    <property type="match status" value="1"/>
</dbReference>
<protein>
    <submittedName>
        <fullName evidence="1">Uncharacterized protein</fullName>
    </submittedName>
</protein>
<dbReference type="Gene3D" id="1.20.1250.10">
    <property type="match status" value="1"/>
</dbReference>
<name>A0A8C3XHS2_9PASS</name>
<dbReference type="Proteomes" id="UP000694396">
    <property type="component" value="Unplaced"/>
</dbReference>